<keyword evidence="1" id="KW-0472">Membrane</keyword>
<protein>
    <submittedName>
        <fullName evidence="2">Uncharacterized protein</fullName>
    </submittedName>
</protein>
<name>Q136M3_RHOPS</name>
<feature type="transmembrane region" description="Helical" evidence="1">
    <location>
        <begin position="32"/>
        <end position="49"/>
    </location>
</feature>
<organism evidence="2 3">
    <name type="scientific">Rhodopseudomonas palustris (strain BisB5)</name>
    <dbReference type="NCBI Taxonomy" id="316057"/>
    <lineage>
        <taxon>Bacteria</taxon>
        <taxon>Pseudomonadati</taxon>
        <taxon>Pseudomonadota</taxon>
        <taxon>Alphaproteobacteria</taxon>
        <taxon>Hyphomicrobiales</taxon>
        <taxon>Nitrobacteraceae</taxon>
        <taxon>Rhodopseudomonas</taxon>
    </lineage>
</organism>
<keyword evidence="1" id="KW-0812">Transmembrane</keyword>
<evidence type="ECO:0000313" key="2">
    <source>
        <dbReference type="EMBL" id="ABE39966.1"/>
    </source>
</evidence>
<dbReference type="KEGG" id="rpd:RPD_2737"/>
<dbReference type="HOGENOM" id="CLU_2424971_0_0_5"/>
<dbReference type="Proteomes" id="UP000001818">
    <property type="component" value="Chromosome"/>
</dbReference>
<reference evidence="2 3" key="1">
    <citation type="submission" date="2006-03" db="EMBL/GenBank/DDBJ databases">
        <title>Complete sequence of Rhodopseudomonas palustris BisB5.</title>
        <authorList>
            <consortium name="US DOE Joint Genome Institute"/>
            <person name="Copeland A."/>
            <person name="Lucas S."/>
            <person name="Lapidus A."/>
            <person name="Barry K."/>
            <person name="Detter J.C."/>
            <person name="Glavina del Rio T."/>
            <person name="Hammon N."/>
            <person name="Israni S."/>
            <person name="Dalin E."/>
            <person name="Tice H."/>
            <person name="Pitluck S."/>
            <person name="Chain P."/>
            <person name="Malfatti S."/>
            <person name="Shin M."/>
            <person name="Vergez L."/>
            <person name="Schmutz J."/>
            <person name="Larimer F."/>
            <person name="Land M."/>
            <person name="Hauser L."/>
            <person name="Pelletier D.A."/>
            <person name="Kyrpides N."/>
            <person name="Lykidis A."/>
            <person name="Oda Y."/>
            <person name="Harwood C.S."/>
            <person name="Richardson P."/>
        </authorList>
    </citation>
    <scope>NUCLEOTIDE SEQUENCE [LARGE SCALE GENOMIC DNA]</scope>
    <source>
        <strain evidence="2 3">BisB5</strain>
    </source>
</reference>
<proteinExistence type="predicted"/>
<sequence length="91" mass="9680">MYSPTQDQAARANHTFCAIVENRMSMDKRTNLIGDAIVIAAGWIAFFVLSGSPEAQVMALLFFGLGLVVRRSAGRASQSTSAQVETALASS</sequence>
<keyword evidence="1" id="KW-1133">Transmembrane helix</keyword>
<gene>
    <name evidence="2" type="ordered locus">RPD_2737</name>
</gene>
<evidence type="ECO:0000313" key="3">
    <source>
        <dbReference type="Proteomes" id="UP000001818"/>
    </source>
</evidence>
<accession>Q136M3</accession>
<feature type="transmembrane region" description="Helical" evidence="1">
    <location>
        <begin position="55"/>
        <end position="73"/>
    </location>
</feature>
<dbReference type="EMBL" id="CP000283">
    <property type="protein sequence ID" value="ABE39966.1"/>
    <property type="molecule type" value="Genomic_DNA"/>
</dbReference>
<evidence type="ECO:0000256" key="1">
    <source>
        <dbReference type="SAM" id="Phobius"/>
    </source>
</evidence>
<dbReference type="AlphaFoldDB" id="Q136M3"/>